<evidence type="ECO:0000313" key="2">
    <source>
        <dbReference type="EMBL" id="MBB5700695.1"/>
    </source>
</evidence>
<gene>
    <name evidence="2" type="ORF">FHS76_000538</name>
</gene>
<comment type="caution">
    <text evidence="2">The sequence shown here is derived from an EMBL/GenBank/DDBJ whole genome shotgun (WGS) entry which is preliminary data.</text>
</comment>
<protein>
    <submittedName>
        <fullName evidence="2">Uncharacterized protein</fullName>
    </submittedName>
</protein>
<dbReference type="EMBL" id="JACIJG010000002">
    <property type="protein sequence ID" value="MBB5700695.1"/>
    <property type="molecule type" value="Genomic_DNA"/>
</dbReference>
<keyword evidence="3" id="KW-1185">Reference proteome</keyword>
<proteinExistence type="predicted"/>
<evidence type="ECO:0000256" key="1">
    <source>
        <dbReference type="SAM" id="MobiDB-lite"/>
    </source>
</evidence>
<dbReference type="AlphaFoldDB" id="A0A7W9EL52"/>
<name>A0A7W9EL52_9HYPH</name>
<evidence type="ECO:0000313" key="3">
    <source>
        <dbReference type="Proteomes" id="UP000555546"/>
    </source>
</evidence>
<reference evidence="2 3" key="1">
    <citation type="submission" date="2020-08" db="EMBL/GenBank/DDBJ databases">
        <title>Genomic Encyclopedia of Type Strains, Phase IV (KMG-IV): sequencing the most valuable type-strain genomes for metagenomic binning, comparative biology and taxonomic classification.</title>
        <authorList>
            <person name="Goeker M."/>
        </authorList>
    </citation>
    <scope>NUCLEOTIDE SEQUENCE [LARGE SCALE GENOMIC DNA]</scope>
    <source>
        <strain evidence="2 3">DSM 26944</strain>
    </source>
</reference>
<sequence>MASDIVEKKETPMERADRISRELISAEQTDREKKTARLRKKRLELERIAAH</sequence>
<feature type="region of interest" description="Disordered" evidence="1">
    <location>
        <begin position="1"/>
        <end position="36"/>
    </location>
</feature>
<dbReference type="RefSeq" id="WP_183647679.1">
    <property type="nucleotide sequence ID" value="NZ_JACIJG010000002.1"/>
</dbReference>
<dbReference type="Proteomes" id="UP000555546">
    <property type="component" value="Unassembled WGS sequence"/>
</dbReference>
<feature type="compositionally biased region" description="Basic and acidic residues" evidence="1">
    <location>
        <begin position="1"/>
        <end position="21"/>
    </location>
</feature>
<organism evidence="2 3">
    <name type="scientific">Brucella daejeonensis</name>
    <dbReference type="NCBI Taxonomy" id="659015"/>
    <lineage>
        <taxon>Bacteria</taxon>
        <taxon>Pseudomonadati</taxon>
        <taxon>Pseudomonadota</taxon>
        <taxon>Alphaproteobacteria</taxon>
        <taxon>Hyphomicrobiales</taxon>
        <taxon>Brucellaceae</taxon>
        <taxon>Brucella/Ochrobactrum group</taxon>
        <taxon>Brucella</taxon>
    </lineage>
</organism>
<accession>A0A7W9EL52</accession>